<feature type="region of interest" description="Disordered" evidence="1">
    <location>
        <begin position="122"/>
        <end position="153"/>
    </location>
</feature>
<accession>R7V134</accession>
<evidence type="ECO:0000313" key="2">
    <source>
        <dbReference type="EMBL" id="ELU12229.1"/>
    </source>
</evidence>
<reference evidence="4" key="1">
    <citation type="submission" date="2012-12" db="EMBL/GenBank/DDBJ databases">
        <authorList>
            <person name="Hellsten U."/>
            <person name="Grimwood J."/>
            <person name="Chapman J.A."/>
            <person name="Shapiro H."/>
            <person name="Aerts A."/>
            <person name="Otillar R.P."/>
            <person name="Terry A.Y."/>
            <person name="Boore J.L."/>
            <person name="Simakov O."/>
            <person name="Marletaz F."/>
            <person name="Cho S.-J."/>
            <person name="Edsinger-Gonzales E."/>
            <person name="Havlak P."/>
            <person name="Kuo D.-H."/>
            <person name="Larsson T."/>
            <person name="Lv J."/>
            <person name="Arendt D."/>
            <person name="Savage R."/>
            <person name="Osoegawa K."/>
            <person name="de Jong P."/>
            <person name="Lindberg D.R."/>
            <person name="Seaver E.C."/>
            <person name="Weisblat D.A."/>
            <person name="Putnam N.H."/>
            <person name="Grigoriev I.V."/>
            <person name="Rokhsar D.S."/>
        </authorList>
    </citation>
    <scope>NUCLEOTIDE SEQUENCE</scope>
    <source>
        <strain evidence="4">I ESC-2004</strain>
    </source>
</reference>
<proteinExistence type="predicted"/>
<dbReference type="HOGENOM" id="CLU_1152687_0_0_1"/>
<dbReference type="EnsemblMetazoa" id="CapteT201354">
    <property type="protein sequence ID" value="CapteP201354"/>
    <property type="gene ID" value="CapteG201354"/>
</dbReference>
<dbReference type="EMBL" id="AMQN01019691">
    <property type="status" value="NOT_ANNOTATED_CDS"/>
    <property type="molecule type" value="Genomic_DNA"/>
</dbReference>
<feature type="region of interest" description="Disordered" evidence="1">
    <location>
        <begin position="170"/>
        <end position="189"/>
    </location>
</feature>
<feature type="compositionally biased region" description="Basic and acidic residues" evidence="1">
    <location>
        <begin position="76"/>
        <end position="85"/>
    </location>
</feature>
<evidence type="ECO:0000313" key="3">
    <source>
        <dbReference type="EnsemblMetazoa" id="CapteP201354"/>
    </source>
</evidence>
<dbReference type="AlphaFoldDB" id="R7V134"/>
<dbReference type="EMBL" id="AMQN01019690">
    <property type="status" value="NOT_ANNOTATED_CDS"/>
    <property type="molecule type" value="Genomic_DNA"/>
</dbReference>
<reference evidence="3" key="3">
    <citation type="submission" date="2015-06" db="UniProtKB">
        <authorList>
            <consortium name="EnsemblMetazoa"/>
        </authorList>
    </citation>
    <scope>IDENTIFICATION</scope>
</reference>
<feature type="compositionally biased region" description="Polar residues" evidence="1">
    <location>
        <begin position="66"/>
        <end position="75"/>
    </location>
</feature>
<evidence type="ECO:0000256" key="1">
    <source>
        <dbReference type="SAM" id="MobiDB-lite"/>
    </source>
</evidence>
<sequence>MKNANSTEVSRVKIPKLNYASTKKPLWLKGQSDMGSTPIILPPLPPKMDTPRNSTRMSGQHRASFHQASGYLSDQQQKRRGDSKHLTPRSNRKTGLEFNVIKEMDVTHSIRNKIEQYRKWHDAHHKEPQTPRRKMTVAATQGTRQGENELTARRGRKPEVGDLLTGKPDVVMQMPQTGNSRAKRPVRGKSTDICAKSLQGKNILMMTSVNIAPRSIRPSLLSTQVLDVHKHLVLRCFNLNT</sequence>
<dbReference type="EMBL" id="KB296115">
    <property type="protein sequence ID" value="ELU12229.1"/>
    <property type="molecule type" value="Genomic_DNA"/>
</dbReference>
<gene>
    <name evidence="2" type="ORF">CAPTEDRAFT_201354</name>
</gene>
<protein>
    <submittedName>
        <fullName evidence="2 3">Uncharacterized protein</fullName>
    </submittedName>
</protein>
<name>R7V134_CAPTE</name>
<feature type="region of interest" description="Disordered" evidence="1">
    <location>
        <begin position="30"/>
        <end position="95"/>
    </location>
</feature>
<organism evidence="2">
    <name type="scientific">Capitella teleta</name>
    <name type="common">Polychaete worm</name>
    <dbReference type="NCBI Taxonomy" id="283909"/>
    <lineage>
        <taxon>Eukaryota</taxon>
        <taxon>Metazoa</taxon>
        <taxon>Spiralia</taxon>
        <taxon>Lophotrochozoa</taxon>
        <taxon>Annelida</taxon>
        <taxon>Polychaeta</taxon>
        <taxon>Sedentaria</taxon>
        <taxon>Scolecida</taxon>
        <taxon>Capitellidae</taxon>
        <taxon>Capitella</taxon>
    </lineage>
</organism>
<keyword evidence="4" id="KW-1185">Reference proteome</keyword>
<reference evidence="2 4" key="2">
    <citation type="journal article" date="2013" name="Nature">
        <title>Insights into bilaterian evolution from three spiralian genomes.</title>
        <authorList>
            <person name="Simakov O."/>
            <person name="Marletaz F."/>
            <person name="Cho S.J."/>
            <person name="Edsinger-Gonzales E."/>
            <person name="Havlak P."/>
            <person name="Hellsten U."/>
            <person name="Kuo D.H."/>
            <person name="Larsson T."/>
            <person name="Lv J."/>
            <person name="Arendt D."/>
            <person name="Savage R."/>
            <person name="Osoegawa K."/>
            <person name="de Jong P."/>
            <person name="Grimwood J."/>
            <person name="Chapman J.A."/>
            <person name="Shapiro H."/>
            <person name="Aerts A."/>
            <person name="Otillar R.P."/>
            <person name="Terry A.Y."/>
            <person name="Boore J.L."/>
            <person name="Grigoriev I.V."/>
            <person name="Lindberg D.R."/>
            <person name="Seaver E.C."/>
            <person name="Weisblat D.A."/>
            <person name="Putnam N.H."/>
            <person name="Rokhsar D.S."/>
        </authorList>
    </citation>
    <scope>NUCLEOTIDE SEQUENCE</scope>
    <source>
        <strain evidence="2 4">I ESC-2004</strain>
    </source>
</reference>
<dbReference type="Proteomes" id="UP000014760">
    <property type="component" value="Unassembled WGS sequence"/>
</dbReference>
<evidence type="ECO:0000313" key="4">
    <source>
        <dbReference type="Proteomes" id="UP000014760"/>
    </source>
</evidence>